<evidence type="ECO:0000256" key="2">
    <source>
        <dbReference type="ARBA" id="ARBA00022679"/>
    </source>
</evidence>
<keyword evidence="3" id="KW-0677">Repeat</keyword>
<reference evidence="7" key="1">
    <citation type="journal article" date="2019" name="Int. J. Syst. Evol. Microbiol.">
        <title>The Global Catalogue of Microorganisms (GCM) 10K type strain sequencing project: providing services to taxonomists for standard genome sequencing and annotation.</title>
        <authorList>
            <consortium name="The Broad Institute Genomics Platform"/>
            <consortium name="The Broad Institute Genome Sequencing Center for Infectious Disease"/>
            <person name="Wu L."/>
            <person name="Ma J."/>
        </authorList>
    </citation>
    <scope>NUCLEOTIDE SEQUENCE [LARGE SCALE GENOMIC DNA]</scope>
    <source>
        <strain evidence="7">KACC 12649</strain>
    </source>
</reference>
<dbReference type="InterPro" id="IPR018357">
    <property type="entry name" value="Hexapep_transf_CS"/>
</dbReference>
<dbReference type="Pfam" id="PF12464">
    <property type="entry name" value="Mac"/>
    <property type="match status" value="1"/>
</dbReference>
<dbReference type="GO" id="GO:0016746">
    <property type="term" value="F:acyltransferase activity"/>
    <property type="evidence" value="ECO:0007669"/>
    <property type="project" value="UniProtKB-KW"/>
</dbReference>
<dbReference type="EC" id="2.3.1.-" evidence="6"/>
<evidence type="ECO:0000256" key="4">
    <source>
        <dbReference type="ARBA" id="ARBA00023315"/>
    </source>
</evidence>
<dbReference type="PANTHER" id="PTHR23416:SF23">
    <property type="entry name" value="ACETYLTRANSFERASE C18B11.09C-RELATED"/>
    <property type="match status" value="1"/>
</dbReference>
<dbReference type="SUPFAM" id="SSF51161">
    <property type="entry name" value="Trimeric LpxA-like enzymes"/>
    <property type="match status" value="1"/>
</dbReference>
<evidence type="ECO:0000256" key="3">
    <source>
        <dbReference type="ARBA" id="ARBA00022737"/>
    </source>
</evidence>
<dbReference type="PANTHER" id="PTHR23416">
    <property type="entry name" value="SIALIC ACID SYNTHASE-RELATED"/>
    <property type="match status" value="1"/>
</dbReference>
<accession>A0ABW0L587</accession>
<evidence type="ECO:0000256" key="1">
    <source>
        <dbReference type="ARBA" id="ARBA00007274"/>
    </source>
</evidence>
<proteinExistence type="inferred from homology"/>
<dbReference type="InterPro" id="IPR051159">
    <property type="entry name" value="Hexapeptide_acetyltransf"/>
</dbReference>
<dbReference type="EMBL" id="JBHSMU010000013">
    <property type="protein sequence ID" value="MFC5460600.1"/>
    <property type="molecule type" value="Genomic_DNA"/>
</dbReference>
<dbReference type="Proteomes" id="UP001596050">
    <property type="component" value="Unassembled WGS sequence"/>
</dbReference>
<protein>
    <submittedName>
        <fullName evidence="6">Sugar O-acetyltransferase</fullName>
        <ecNumber evidence="6">2.3.1.-</ecNumber>
    </submittedName>
</protein>
<dbReference type="InterPro" id="IPR024688">
    <property type="entry name" value="Mac_dom"/>
</dbReference>
<sequence>MTRSEKDKMLAGELFHPSAAELQADLEACAAWLARYNAAMGEASGVWHALLQERLGAAGEGAIVRPPFYCDYGYNIHLGANVFLNYNCVILDGGRVRIGDDTRIGPAVQIYTADHPRDPEVRRSGLESGLPVTIGSNVWIGGGAIILPGVTIGDDAIIGAGSVVTRDVPAGATVVGNPARIVGA</sequence>
<dbReference type="PROSITE" id="PS00101">
    <property type="entry name" value="HEXAPEP_TRANSFERASES"/>
    <property type="match status" value="1"/>
</dbReference>
<organism evidence="6 7">
    <name type="scientific">Massilia niabensis</name>
    <dbReference type="NCBI Taxonomy" id="544910"/>
    <lineage>
        <taxon>Bacteria</taxon>
        <taxon>Pseudomonadati</taxon>
        <taxon>Pseudomonadota</taxon>
        <taxon>Betaproteobacteria</taxon>
        <taxon>Burkholderiales</taxon>
        <taxon>Oxalobacteraceae</taxon>
        <taxon>Telluria group</taxon>
        <taxon>Massilia</taxon>
    </lineage>
</organism>
<dbReference type="InterPro" id="IPR001451">
    <property type="entry name" value="Hexapep"/>
</dbReference>
<dbReference type="SMART" id="SM01266">
    <property type="entry name" value="Mac"/>
    <property type="match status" value="1"/>
</dbReference>
<name>A0ABW0L587_9BURK</name>
<feature type="domain" description="Maltose/galactoside acetyltransferase" evidence="5">
    <location>
        <begin position="6"/>
        <end position="60"/>
    </location>
</feature>
<keyword evidence="2 6" id="KW-0808">Transferase</keyword>
<keyword evidence="4 6" id="KW-0012">Acyltransferase</keyword>
<comment type="caution">
    <text evidence="6">The sequence shown here is derived from an EMBL/GenBank/DDBJ whole genome shotgun (WGS) entry which is preliminary data.</text>
</comment>
<evidence type="ECO:0000259" key="5">
    <source>
        <dbReference type="SMART" id="SM01266"/>
    </source>
</evidence>
<evidence type="ECO:0000313" key="7">
    <source>
        <dbReference type="Proteomes" id="UP001596050"/>
    </source>
</evidence>
<dbReference type="RefSeq" id="WP_379783610.1">
    <property type="nucleotide sequence ID" value="NZ_JBHSMU010000013.1"/>
</dbReference>
<dbReference type="CDD" id="cd03357">
    <property type="entry name" value="LbH_MAT_GAT"/>
    <property type="match status" value="1"/>
</dbReference>
<dbReference type="InterPro" id="IPR011004">
    <property type="entry name" value="Trimer_LpxA-like_sf"/>
</dbReference>
<dbReference type="Gene3D" id="2.160.10.10">
    <property type="entry name" value="Hexapeptide repeat proteins"/>
    <property type="match status" value="1"/>
</dbReference>
<dbReference type="Pfam" id="PF00132">
    <property type="entry name" value="Hexapep"/>
    <property type="match status" value="1"/>
</dbReference>
<keyword evidence="7" id="KW-1185">Reference proteome</keyword>
<gene>
    <name evidence="6" type="ORF">ACFPN5_12375</name>
</gene>
<comment type="similarity">
    <text evidence="1">Belongs to the transferase hexapeptide repeat family.</text>
</comment>
<evidence type="ECO:0000313" key="6">
    <source>
        <dbReference type="EMBL" id="MFC5460600.1"/>
    </source>
</evidence>